<reference evidence="2" key="1">
    <citation type="submission" date="2020-10" db="EMBL/GenBank/DDBJ databases">
        <authorList>
            <person name="Gilroy R."/>
        </authorList>
    </citation>
    <scope>NUCLEOTIDE SEQUENCE</scope>
    <source>
        <strain evidence="2">CHK33-4379</strain>
    </source>
</reference>
<reference evidence="2" key="2">
    <citation type="journal article" date="2021" name="PeerJ">
        <title>Extensive microbial diversity within the chicken gut microbiome revealed by metagenomics and culture.</title>
        <authorList>
            <person name="Gilroy R."/>
            <person name="Ravi A."/>
            <person name="Getino M."/>
            <person name="Pursley I."/>
            <person name="Horton D.L."/>
            <person name="Alikhan N.F."/>
            <person name="Baker D."/>
            <person name="Gharbi K."/>
            <person name="Hall N."/>
            <person name="Watson M."/>
            <person name="Adriaenssens E.M."/>
            <person name="Foster-Nyarko E."/>
            <person name="Jarju S."/>
            <person name="Secka A."/>
            <person name="Antonio M."/>
            <person name="Oren A."/>
            <person name="Chaudhuri R.R."/>
            <person name="La Ragione R."/>
            <person name="Hildebrand F."/>
            <person name="Pallen M.J."/>
        </authorList>
    </citation>
    <scope>NUCLEOTIDE SEQUENCE</scope>
    <source>
        <strain evidence="2">CHK33-4379</strain>
    </source>
</reference>
<proteinExistence type="predicted"/>
<name>A0A9D1GSP1_9FIRM</name>
<sequence>MDYKLIRENFTVRKTIYDGVVQQSAELDYILPDYYPEIYKVLNIRLLPFIQKRSLNGTKLEYELAAKVRLVYVSESGEISAVEQVLSYGKSQELGQAAKSMRICLSPYTDSVSCRVVNKRRVDIRGIISVAVSVTADETKQAVSGASGGGIQLKKSLITYPSRRIAVTKRVTVVDDVELGTNYPALKTVVRADSSVISFEKKILSGKLLTKGEAEVSLLYIPEGSAEPQSIKFNIPFSQISDIEGLDERYDLVLDANVVSCEIKPSSKTETPSVNCELGIDISCLAMKFESAELATDGFSTIYETELESCRESIECIPVPINESHRQKSSLTYNDGEIHSVIYAGAEVGRITCEQLKDGEIILRGRITIYAYAKNESGMPIYLETTEQLEHRIAGSAQEICASAEVHAMVNSASYNLTSSNALEVNADIKLSGYLYEESERSFISGVSLDESRPIESDRDIAIKLYYAEAGEEPWEIAKRCHAGVAAITEENELDCERLSEPKMILIPIVD</sequence>
<dbReference type="InterPro" id="IPR024300">
    <property type="entry name" value="SipL_SPOCS_dom"/>
</dbReference>
<evidence type="ECO:0000313" key="2">
    <source>
        <dbReference type="EMBL" id="HIT58496.1"/>
    </source>
</evidence>
<evidence type="ECO:0000259" key="1">
    <source>
        <dbReference type="Pfam" id="PF12673"/>
    </source>
</evidence>
<dbReference type="AlphaFoldDB" id="A0A9D1GSP1"/>
<dbReference type="EMBL" id="DVLL01000010">
    <property type="protein sequence ID" value="HIT58496.1"/>
    <property type="molecule type" value="Genomic_DNA"/>
</dbReference>
<dbReference type="Proteomes" id="UP000824136">
    <property type="component" value="Unassembled WGS sequence"/>
</dbReference>
<gene>
    <name evidence="2" type="ORF">IAC39_02100</name>
</gene>
<evidence type="ECO:0000313" key="3">
    <source>
        <dbReference type="Proteomes" id="UP000824136"/>
    </source>
</evidence>
<accession>A0A9D1GSP1</accession>
<feature type="domain" description="SipL SPOCS" evidence="1">
    <location>
        <begin position="188"/>
        <end position="263"/>
    </location>
</feature>
<protein>
    <submittedName>
        <fullName evidence="2">DUF3794 domain-containing protein</fullName>
    </submittedName>
</protein>
<organism evidence="2 3">
    <name type="scientific">Candidatus Faeciplasma pullistercoris</name>
    <dbReference type="NCBI Taxonomy" id="2840800"/>
    <lineage>
        <taxon>Bacteria</taxon>
        <taxon>Bacillati</taxon>
        <taxon>Bacillota</taxon>
        <taxon>Clostridia</taxon>
        <taxon>Eubacteriales</taxon>
        <taxon>Oscillospiraceae</taxon>
        <taxon>Oscillospiraceae incertae sedis</taxon>
        <taxon>Candidatus Faeciplasma</taxon>
    </lineage>
</organism>
<dbReference type="Pfam" id="PF12673">
    <property type="entry name" value="SipL"/>
    <property type="match status" value="1"/>
</dbReference>
<comment type="caution">
    <text evidence="2">The sequence shown here is derived from an EMBL/GenBank/DDBJ whole genome shotgun (WGS) entry which is preliminary data.</text>
</comment>